<dbReference type="InterPro" id="IPR047122">
    <property type="entry name" value="Trans-enoyl_RdTase-like"/>
</dbReference>
<sequence length="361" mass="39050">MLWAMDELPKKQKAVIGLEDGSLTVSNDVGIAQIGEHMVLIRTRAIGLNPIDTKMKGPLAAPGAIAGIDFAGEVVALGAHAKTPAKIEVGDRVFGAATGYQRPKPTLGAFAEFVAIDSAGLMKIPDNWTFEQAASAGCSISTIGLALFKSLNVPGTPKCPAEKPVNVFVYGGSTTTGTMAIQLLKMSGLNPITVCSPQNFELAKSYGATAVFDYKQPSCIEDIRKYTKNSLKYVIDCVSEPETMEFCYKCLGRTGGKYSALEPYAEVLHTRSRTVVPDWVLGPSVLGEEITWPEPFTRQQNEELRNFGTDWFVTAQKLLDQDQLRPHPVRVVKGGLDGVREGLELLRKKQVSGQKLVCSLA</sequence>
<dbReference type="SMART" id="SM00829">
    <property type="entry name" value="PKS_ER"/>
    <property type="match status" value="1"/>
</dbReference>
<reference evidence="7 8" key="1">
    <citation type="submission" date="2016-04" db="EMBL/GenBank/DDBJ databases">
        <title>A degradative enzymes factory behind the ericoid mycorrhizal symbiosis.</title>
        <authorList>
            <consortium name="DOE Joint Genome Institute"/>
            <person name="Martino E."/>
            <person name="Morin E."/>
            <person name="Grelet G."/>
            <person name="Kuo A."/>
            <person name="Kohler A."/>
            <person name="Daghino S."/>
            <person name="Barry K."/>
            <person name="Choi C."/>
            <person name="Cichocki N."/>
            <person name="Clum A."/>
            <person name="Copeland A."/>
            <person name="Hainaut M."/>
            <person name="Haridas S."/>
            <person name="Labutti K."/>
            <person name="Lindquist E."/>
            <person name="Lipzen A."/>
            <person name="Khouja H.-R."/>
            <person name="Murat C."/>
            <person name="Ohm R."/>
            <person name="Olson A."/>
            <person name="Spatafora J."/>
            <person name="Veneault-Fourrey C."/>
            <person name="Henrissat B."/>
            <person name="Grigoriev I."/>
            <person name="Martin F."/>
            <person name="Perotto S."/>
        </authorList>
    </citation>
    <scope>NUCLEOTIDE SEQUENCE [LARGE SCALE GENOMIC DNA]</scope>
    <source>
        <strain evidence="7 8">F</strain>
    </source>
</reference>
<dbReference type="EMBL" id="KZ613951">
    <property type="protein sequence ID" value="PMD36173.1"/>
    <property type="molecule type" value="Genomic_DNA"/>
</dbReference>
<dbReference type="InterPro" id="IPR013154">
    <property type="entry name" value="ADH-like_N"/>
</dbReference>
<evidence type="ECO:0000256" key="1">
    <source>
        <dbReference type="ARBA" id="ARBA00008072"/>
    </source>
</evidence>
<accession>A0A2J6RCD4</accession>
<dbReference type="InterPro" id="IPR011032">
    <property type="entry name" value="GroES-like_sf"/>
</dbReference>
<dbReference type="CDD" id="cd08249">
    <property type="entry name" value="enoyl_reductase_like"/>
    <property type="match status" value="1"/>
</dbReference>
<keyword evidence="5" id="KW-0560">Oxidoreductase</keyword>
<dbReference type="SUPFAM" id="SSF51735">
    <property type="entry name" value="NAD(P)-binding Rossmann-fold domains"/>
    <property type="match status" value="1"/>
</dbReference>
<gene>
    <name evidence="7" type="ORF">L207DRAFT_465823</name>
</gene>
<dbReference type="AlphaFoldDB" id="A0A2J6RCD4"/>
<protein>
    <submittedName>
        <fullName evidence="7">Putative zinc-binding dehydrogenase family oxidoreductase</fullName>
    </submittedName>
</protein>
<dbReference type="Gene3D" id="3.40.50.720">
    <property type="entry name" value="NAD(P)-binding Rossmann-like Domain"/>
    <property type="match status" value="1"/>
</dbReference>
<feature type="domain" description="Enoyl reductase (ER)" evidence="6">
    <location>
        <begin position="17"/>
        <end position="357"/>
    </location>
</feature>
<dbReference type="Gene3D" id="3.90.180.10">
    <property type="entry name" value="Medium-chain alcohol dehydrogenases, catalytic domain"/>
    <property type="match status" value="1"/>
</dbReference>
<dbReference type="STRING" id="1149755.A0A2J6RCD4"/>
<proteinExistence type="inferred from homology"/>
<keyword evidence="3" id="KW-0547">Nucleotide-binding</keyword>
<evidence type="ECO:0000256" key="2">
    <source>
        <dbReference type="ARBA" id="ARBA00011245"/>
    </source>
</evidence>
<dbReference type="InterPro" id="IPR036291">
    <property type="entry name" value="NAD(P)-bd_dom_sf"/>
</dbReference>
<dbReference type="GO" id="GO:0000166">
    <property type="term" value="F:nucleotide binding"/>
    <property type="evidence" value="ECO:0007669"/>
    <property type="project" value="UniProtKB-KW"/>
</dbReference>
<dbReference type="Pfam" id="PF08240">
    <property type="entry name" value="ADH_N"/>
    <property type="match status" value="1"/>
</dbReference>
<dbReference type="PANTHER" id="PTHR45348:SF1">
    <property type="entry name" value="TRANS-ENOYL REDUCTASE STHE"/>
    <property type="match status" value="1"/>
</dbReference>
<dbReference type="InterPro" id="IPR013149">
    <property type="entry name" value="ADH-like_C"/>
</dbReference>
<dbReference type="SUPFAM" id="SSF50129">
    <property type="entry name" value="GroES-like"/>
    <property type="match status" value="1"/>
</dbReference>
<dbReference type="InterPro" id="IPR020843">
    <property type="entry name" value="ER"/>
</dbReference>
<dbReference type="GO" id="GO:0016651">
    <property type="term" value="F:oxidoreductase activity, acting on NAD(P)H"/>
    <property type="evidence" value="ECO:0007669"/>
    <property type="project" value="InterPro"/>
</dbReference>
<comment type="similarity">
    <text evidence="1">Belongs to the zinc-containing alcohol dehydrogenase family.</text>
</comment>
<comment type="subunit">
    <text evidence="2">Monomer.</text>
</comment>
<organism evidence="7 8">
    <name type="scientific">Hyaloscypha variabilis (strain UAMH 11265 / GT02V1 / F)</name>
    <name type="common">Meliniomyces variabilis</name>
    <dbReference type="NCBI Taxonomy" id="1149755"/>
    <lineage>
        <taxon>Eukaryota</taxon>
        <taxon>Fungi</taxon>
        <taxon>Dikarya</taxon>
        <taxon>Ascomycota</taxon>
        <taxon>Pezizomycotina</taxon>
        <taxon>Leotiomycetes</taxon>
        <taxon>Helotiales</taxon>
        <taxon>Hyaloscyphaceae</taxon>
        <taxon>Hyaloscypha</taxon>
        <taxon>Hyaloscypha variabilis</taxon>
    </lineage>
</organism>
<evidence type="ECO:0000313" key="7">
    <source>
        <dbReference type="EMBL" id="PMD36173.1"/>
    </source>
</evidence>
<dbReference type="OrthoDB" id="48317at2759"/>
<name>A0A2J6RCD4_HYAVF</name>
<evidence type="ECO:0000256" key="5">
    <source>
        <dbReference type="ARBA" id="ARBA00023002"/>
    </source>
</evidence>
<keyword evidence="4" id="KW-0521">NADP</keyword>
<evidence type="ECO:0000259" key="6">
    <source>
        <dbReference type="SMART" id="SM00829"/>
    </source>
</evidence>
<keyword evidence="8" id="KW-1185">Reference proteome</keyword>
<dbReference type="Pfam" id="PF00107">
    <property type="entry name" value="ADH_zinc_N"/>
    <property type="match status" value="1"/>
</dbReference>
<dbReference type="Proteomes" id="UP000235786">
    <property type="component" value="Unassembled WGS sequence"/>
</dbReference>
<evidence type="ECO:0000256" key="3">
    <source>
        <dbReference type="ARBA" id="ARBA00022741"/>
    </source>
</evidence>
<evidence type="ECO:0000256" key="4">
    <source>
        <dbReference type="ARBA" id="ARBA00022857"/>
    </source>
</evidence>
<dbReference type="PANTHER" id="PTHR45348">
    <property type="entry name" value="HYPOTHETICAL OXIDOREDUCTASE (EUROFUNG)"/>
    <property type="match status" value="1"/>
</dbReference>
<evidence type="ECO:0000313" key="8">
    <source>
        <dbReference type="Proteomes" id="UP000235786"/>
    </source>
</evidence>